<feature type="compositionally biased region" description="Low complexity" evidence="1">
    <location>
        <begin position="102"/>
        <end position="113"/>
    </location>
</feature>
<evidence type="ECO:0000313" key="2">
    <source>
        <dbReference type="EMBL" id="CAK8992830.1"/>
    </source>
</evidence>
<dbReference type="Proteomes" id="UP001642484">
    <property type="component" value="Unassembled WGS sequence"/>
</dbReference>
<feature type="region of interest" description="Disordered" evidence="1">
    <location>
        <begin position="1"/>
        <end position="115"/>
    </location>
</feature>
<keyword evidence="3" id="KW-1185">Reference proteome</keyword>
<organism evidence="2 3">
    <name type="scientific">Durusdinium trenchii</name>
    <dbReference type="NCBI Taxonomy" id="1381693"/>
    <lineage>
        <taxon>Eukaryota</taxon>
        <taxon>Sar</taxon>
        <taxon>Alveolata</taxon>
        <taxon>Dinophyceae</taxon>
        <taxon>Suessiales</taxon>
        <taxon>Symbiodiniaceae</taxon>
        <taxon>Durusdinium</taxon>
    </lineage>
</organism>
<comment type="caution">
    <text evidence="2">The sequence shown here is derived from an EMBL/GenBank/DDBJ whole genome shotgun (WGS) entry which is preliminary data.</text>
</comment>
<accession>A0ABP0HRJ4</accession>
<name>A0ABP0HRJ4_9DINO</name>
<feature type="compositionally biased region" description="Acidic residues" evidence="1">
    <location>
        <begin position="47"/>
        <end position="57"/>
    </location>
</feature>
<feature type="compositionally biased region" description="Basic residues" evidence="1">
    <location>
        <begin position="15"/>
        <end position="27"/>
    </location>
</feature>
<proteinExistence type="predicted"/>
<dbReference type="EMBL" id="CAXAMN010001145">
    <property type="protein sequence ID" value="CAK8992830.1"/>
    <property type="molecule type" value="Genomic_DNA"/>
</dbReference>
<gene>
    <name evidence="2" type="ORF">CCMP2556_LOCUS3021</name>
</gene>
<sequence>MEESGPTEPKEPKAKLKASKASKKSKKGKEEKDFGLTSVIGNGQQPDEAEGNEEIFTETETSPSPLHMSPGTRPSDLKDGQLLADLESSEMETEEPNPPMEPAASAAAIAGGASKEEDLDELRKLFKDVEKGRVWDDEDHGGTILLNFLVFSCADHGNQKF</sequence>
<protein>
    <submittedName>
        <fullName evidence="2">Uncharacterized protein</fullName>
    </submittedName>
</protein>
<evidence type="ECO:0000313" key="3">
    <source>
        <dbReference type="Proteomes" id="UP001642484"/>
    </source>
</evidence>
<reference evidence="2 3" key="1">
    <citation type="submission" date="2024-02" db="EMBL/GenBank/DDBJ databases">
        <authorList>
            <person name="Chen Y."/>
            <person name="Shah S."/>
            <person name="Dougan E. K."/>
            <person name="Thang M."/>
            <person name="Chan C."/>
        </authorList>
    </citation>
    <scope>NUCLEOTIDE SEQUENCE [LARGE SCALE GENOMIC DNA]</scope>
</reference>
<evidence type="ECO:0000256" key="1">
    <source>
        <dbReference type="SAM" id="MobiDB-lite"/>
    </source>
</evidence>